<evidence type="ECO:0000313" key="2">
    <source>
        <dbReference type="Proteomes" id="UP000607653"/>
    </source>
</evidence>
<dbReference type="AlphaFoldDB" id="A0A822XY08"/>
<reference evidence="1 2" key="1">
    <citation type="journal article" date="2020" name="Mol. Biol. Evol.">
        <title>Distinct Expression and Methylation Patterns for Genes with Different Fates following a Single Whole-Genome Duplication in Flowering Plants.</title>
        <authorList>
            <person name="Shi T."/>
            <person name="Rahmani R.S."/>
            <person name="Gugger P.F."/>
            <person name="Wang M."/>
            <person name="Li H."/>
            <person name="Zhang Y."/>
            <person name="Li Z."/>
            <person name="Wang Q."/>
            <person name="Van de Peer Y."/>
            <person name="Marchal K."/>
            <person name="Chen J."/>
        </authorList>
    </citation>
    <scope>NUCLEOTIDE SEQUENCE [LARGE SCALE GENOMIC DNA]</scope>
    <source>
        <tissue evidence="1">Leaf</tissue>
    </source>
</reference>
<name>A0A822XY08_NELNU</name>
<protein>
    <submittedName>
        <fullName evidence="1">Uncharacterized protein</fullName>
    </submittedName>
</protein>
<organism evidence="1 2">
    <name type="scientific">Nelumbo nucifera</name>
    <name type="common">Sacred lotus</name>
    <dbReference type="NCBI Taxonomy" id="4432"/>
    <lineage>
        <taxon>Eukaryota</taxon>
        <taxon>Viridiplantae</taxon>
        <taxon>Streptophyta</taxon>
        <taxon>Embryophyta</taxon>
        <taxon>Tracheophyta</taxon>
        <taxon>Spermatophyta</taxon>
        <taxon>Magnoliopsida</taxon>
        <taxon>Proteales</taxon>
        <taxon>Nelumbonaceae</taxon>
        <taxon>Nelumbo</taxon>
    </lineage>
</organism>
<accession>A0A822XY08</accession>
<keyword evidence="2" id="KW-1185">Reference proteome</keyword>
<proteinExistence type="predicted"/>
<evidence type="ECO:0000313" key="1">
    <source>
        <dbReference type="EMBL" id="DAD22268.1"/>
    </source>
</evidence>
<dbReference type="EMBL" id="DUZY01000001">
    <property type="protein sequence ID" value="DAD22268.1"/>
    <property type="molecule type" value="Genomic_DNA"/>
</dbReference>
<sequence length="110" mass="13389">MVMYPISWPWIFVLLDQVPTSHDKYPMQRLTRHVYPFCSGRSHRYNRLEKENGRQRWREVEHCDRSDREQWRSSAASRVSTYDPIHKHWLKGWSGCFSFEVSFIISFSIH</sequence>
<dbReference type="Proteomes" id="UP000607653">
    <property type="component" value="Unassembled WGS sequence"/>
</dbReference>
<gene>
    <name evidence="1" type="ORF">HUJ06_023731</name>
</gene>
<comment type="caution">
    <text evidence="1">The sequence shown here is derived from an EMBL/GenBank/DDBJ whole genome shotgun (WGS) entry which is preliminary data.</text>
</comment>